<dbReference type="Gene3D" id="3.30.200.20">
    <property type="entry name" value="Phosphorylase Kinase, domain 1"/>
    <property type="match status" value="1"/>
</dbReference>
<dbReference type="SUPFAM" id="SSF56112">
    <property type="entry name" value="Protein kinase-like (PK-like)"/>
    <property type="match status" value="1"/>
</dbReference>
<protein>
    <recommendedName>
        <fullName evidence="3">Protein kinase domain-containing protein</fullName>
    </recommendedName>
</protein>
<evidence type="ECO:0000313" key="1">
    <source>
        <dbReference type="EMBL" id="KAJ4153856.1"/>
    </source>
</evidence>
<dbReference type="GeneID" id="80897484"/>
<dbReference type="InterPro" id="IPR011009">
    <property type="entry name" value="Kinase-like_dom_sf"/>
</dbReference>
<comment type="caution">
    <text evidence="1">The sequence shown here is derived from an EMBL/GenBank/DDBJ whole genome shotgun (WGS) entry which is preliminary data.</text>
</comment>
<proteinExistence type="predicted"/>
<dbReference type="KEGG" id="amus:LMH87_010325"/>
<gene>
    <name evidence="1" type="ORF">LMH87_010325</name>
</gene>
<name>A0A9W8QDJ7_AKAMU</name>
<dbReference type="RefSeq" id="XP_056054514.1">
    <property type="nucleotide sequence ID" value="XM_056197468.1"/>
</dbReference>
<organism evidence="1 2">
    <name type="scientific">Akanthomyces muscarius</name>
    <name type="common">Entomopathogenic fungus</name>
    <name type="synonym">Lecanicillium muscarium</name>
    <dbReference type="NCBI Taxonomy" id="2231603"/>
    <lineage>
        <taxon>Eukaryota</taxon>
        <taxon>Fungi</taxon>
        <taxon>Dikarya</taxon>
        <taxon>Ascomycota</taxon>
        <taxon>Pezizomycotina</taxon>
        <taxon>Sordariomycetes</taxon>
        <taxon>Hypocreomycetidae</taxon>
        <taxon>Hypocreales</taxon>
        <taxon>Cordycipitaceae</taxon>
        <taxon>Akanthomyces</taxon>
    </lineage>
</organism>
<reference evidence="1" key="1">
    <citation type="journal article" date="2023" name="Access Microbiol">
        <title>De-novo genome assembly for Akanthomyces muscarius, a biocontrol agent of insect agricultural pests.</title>
        <authorList>
            <person name="Erdos Z."/>
            <person name="Studholme D.J."/>
            <person name="Raymond B."/>
            <person name="Sharma M."/>
        </authorList>
    </citation>
    <scope>NUCLEOTIDE SEQUENCE</scope>
    <source>
        <strain evidence="1">Ve6</strain>
    </source>
</reference>
<dbReference type="EMBL" id="JAJHUN010000008">
    <property type="protein sequence ID" value="KAJ4153856.1"/>
    <property type="molecule type" value="Genomic_DNA"/>
</dbReference>
<evidence type="ECO:0000313" key="2">
    <source>
        <dbReference type="Proteomes" id="UP001144673"/>
    </source>
</evidence>
<dbReference type="AlphaFoldDB" id="A0A9W8QDJ7"/>
<evidence type="ECO:0008006" key="3">
    <source>
        <dbReference type="Google" id="ProtNLM"/>
    </source>
</evidence>
<sequence>MPAPDAGYSQNDLFYHIGMSAEIEDLSRYKQNGLHPIILGQVLPEPKTCVDVPDKEPRYRIMFKLGFGAFSTVWMARDIVEDRWVSVKICEGSGKPTKNYTFINETSSAVSVRQIAQAFTLIHDCGIAHGDPHLANFGVALPQMDDVAQAKESRSHGSVAV</sequence>
<keyword evidence="2" id="KW-1185">Reference proteome</keyword>
<dbReference type="Proteomes" id="UP001144673">
    <property type="component" value="Chromosome 5"/>
</dbReference>
<accession>A0A9W8QDJ7</accession>